<name>A0A517Y8C8_9BACT</name>
<dbReference type="InterPro" id="IPR025851">
    <property type="entry name" value="SUKH-4"/>
</dbReference>
<reference evidence="1 2" key="1">
    <citation type="submission" date="2019-02" db="EMBL/GenBank/DDBJ databases">
        <title>Deep-cultivation of Planctomycetes and their phenomic and genomic characterization uncovers novel biology.</title>
        <authorList>
            <person name="Wiegand S."/>
            <person name="Jogler M."/>
            <person name="Boedeker C."/>
            <person name="Pinto D."/>
            <person name="Vollmers J."/>
            <person name="Rivas-Marin E."/>
            <person name="Kohn T."/>
            <person name="Peeters S.H."/>
            <person name="Heuer A."/>
            <person name="Rast P."/>
            <person name="Oberbeckmann S."/>
            <person name="Bunk B."/>
            <person name="Jeske O."/>
            <person name="Meyerdierks A."/>
            <person name="Storesund J.E."/>
            <person name="Kallscheuer N."/>
            <person name="Luecker S."/>
            <person name="Lage O.M."/>
            <person name="Pohl T."/>
            <person name="Merkel B.J."/>
            <person name="Hornburger P."/>
            <person name="Mueller R.-W."/>
            <person name="Bruemmer F."/>
            <person name="Labrenz M."/>
            <person name="Spormann A.M."/>
            <person name="Op den Camp H."/>
            <person name="Overmann J."/>
            <person name="Amann R."/>
            <person name="Jetten M.S.M."/>
            <person name="Mascher T."/>
            <person name="Medema M.H."/>
            <person name="Devos D.P."/>
            <person name="Kaster A.-K."/>
            <person name="Ovreas L."/>
            <person name="Rohde M."/>
            <person name="Galperin M.Y."/>
            <person name="Jogler C."/>
        </authorList>
    </citation>
    <scope>NUCLEOTIDE SEQUENCE [LARGE SCALE GENOMIC DNA]</scope>
    <source>
        <strain evidence="1 2">ETA_A8</strain>
    </source>
</reference>
<dbReference type="AlphaFoldDB" id="A0A517Y8C8"/>
<organism evidence="1 2">
    <name type="scientific">Anatilimnocola aggregata</name>
    <dbReference type="NCBI Taxonomy" id="2528021"/>
    <lineage>
        <taxon>Bacteria</taxon>
        <taxon>Pseudomonadati</taxon>
        <taxon>Planctomycetota</taxon>
        <taxon>Planctomycetia</taxon>
        <taxon>Pirellulales</taxon>
        <taxon>Pirellulaceae</taxon>
        <taxon>Anatilimnocola</taxon>
    </lineage>
</organism>
<dbReference type="Proteomes" id="UP000315017">
    <property type="component" value="Chromosome"/>
</dbReference>
<proteinExistence type="predicted"/>
<sequence length="183" mass="20873">MRLFVDSSRFKSDPIVNSIGFDFGSVANLDIPESAKAFLAREGLPAAALLDVRFESWNGTFPTLGQYCDDRGWTRDLEAEEFYRVGTDGETQLCIQRGSGHVVSIDPKHRYITRFVNSSIGQYISFLHTYSRYCKEVDGVDDDSAQLLVQRTQTYFEETDLQAIVVRESWWSTILEQMRMGMA</sequence>
<dbReference type="Pfam" id="PF14435">
    <property type="entry name" value="SUKH-4"/>
    <property type="match status" value="1"/>
</dbReference>
<gene>
    <name evidence="1" type="ORF">ETAA8_15870</name>
</gene>
<dbReference type="KEGG" id="aagg:ETAA8_15870"/>
<evidence type="ECO:0000313" key="2">
    <source>
        <dbReference type="Proteomes" id="UP000315017"/>
    </source>
</evidence>
<keyword evidence="2" id="KW-1185">Reference proteome</keyword>
<protein>
    <recommendedName>
        <fullName evidence="3">SUKH-4 immunity protein of toxin-antitoxin system</fullName>
    </recommendedName>
</protein>
<accession>A0A517Y8C8</accession>
<evidence type="ECO:0000313" key="1">
    <source>
        <dbReference type="EMBL" id="QDU26509.1"/>
    </source>
</evidence>
<dbReference type="OrthoDB" id="4334423at2"/>
<dbReference type="EMBL" id="CP036274">
    <property type="protein sequence ID" value="QDU26509.1"/>
    <property type="molecule type" value="Genomic_DNA"/>
</dbReference>
<dbReference type="RefSeq" id="WP_145087172.1">
    <property type="nucleotide sequence ID" value="NZ_CP036274.1"/>
</dbReference>
<evidence type="ECO:0008006" key="3">
    <source>
        <dbReference type="Google" id="ProtNLM"/>
    </source>
</evidence>